<sequence length="223" mass="24834">MPNPSYKCTVCAKFFAIAEDGVRYTVCNIYLHKDCPKATSPSAKNYCKTCLLARSKGNRNYVAFGSVTPIDESAASDLTSSRDVVAPSSESFECLKKEVSSLRNIIINFKSAISSQLTSAIASFNSRMKIMESRISNLEESVGNQNIDYQHSCDSNDEVESLKRRLNVSEHQCLINDVGISGVFEANGENTEHDAITLAQKIKSFACRARYNLRLPRRSPQYY</sequence>
<keyword evidence="2" id="KW-1185">Reference proteome</keyword>
<gene>
    <name evidence="1" type="ORF">LNINA_LOCUS13171</name>
</gene>
<evidence type="ECO:0000313" key="2">
    <source>
        <dbReference type="Proteomes" id="UP001497472"/>
    </source>
</evidence>
<proteinExistence type="predicted"/>
<dbReference type="Proteomes" id="UP001497472">
    <property type="component" value="Unassembled WGS sequence"/>
</dbReference>
<dbReference type="AlphaFoldDB" id="A0AAV1K1G8"/>
<evidence type="ECO:0000313" key="1">
    <source>
        <dbReference type="EMBL" id="CAK1554243.1"/>
    </source>
</evidence>
<comment type="caution">
    <text evidence="1">The sequence shown here is derived from an EMBL/GenBank/DDBJ whole genome shotgun (WGS) entry which is preliminary data.</text>
</comment>
<organism evidence="1 2">
    <name type="scientific">Leptosia nina</name>
    <dbReference type="NCBI Taxonomy" id="320188"/>
    <lineage>
        <taxon>Eukaryota</taxon>
        <taxon>Metazoa</taxon>
        <taxon>Ecdysozoa</taxon>
        <taxon>Arthropoda</taxon>
        <taxon>Hexapoda</taxon>
        <taxon>Insecta</taxon>
        <taxon>Pterygota</taxon>
        <taxon>Neoptera</taxon>
        <taxon>Endopterygota</taxon>
        <taxon>Lepidoptera</taxon>
        <taxon>Glossata</taxon>
        <taxon>Ditrysia</taxon>
        <taxon>Papilionoidea</taxon>
        <taxon>Pieridae</taxon>
        <taxon>Pierinae</taxon>
        <taxon>Leptosia</taxon>
    </lineage>
</organism>
<protein>
    <submittedName>
        <fullName evidence="1">Uncharacterized protein</fullName>
    </submittedName>
</protein>
<reference evidence="1 2" key="1">
    <citation type="submission" date="2023-11" db="EMBL/GenBank/DDBJ databases">
        <authorList>
            <person name="Okamura Y."/>
        </authorList>
    </citation>
    <scope>NUCLEOTIDE SEQUENCE [LARGE SCALE GENOMIC DNA]</scope>
</reference>
<dbReference type="EMBL" id="CAVLEF010000277">
    <property type="protein sequence ID" value="CAK1554243.1"/>
    <property type="molecule type" value="Genomic_DNA"/>
</dbReference>
<accession>A0AAV1K1G8</accession>
<name>A0AAV1K1G8_9NEOP</name>